<accession>A0A193FQL9</accession>
<dbReference type="AlphaFoldDB" id="A0A193FQL9"/>
<dbReference type="SUPFAM" id="SSF56399">
    <property type="entry name" value="ADP-ribosylation"/>
    <property type="match status" value="1"/>
</dbReference>
<name>A0A193FQL9_9BORD</name>
<gene>
    <name evidence="2" type="ORF">BAU08_00625</name>
</gene>
<evidence type="ECO:0000256" key="1">
    <source>
        <dbReference type="SAM" id="MobiDB-lite"/>
    </source>
</evidence>
<feature type="region of interest" description="Disordered" evidence="1">
    <location>
        <begin position="109"/>
        <end position="144"/>
    </location>
</feature>
<dbReference type="Proteomes" id="UP000092213">
    <property type="component" value="Chromosome"/>
</dbReference>
<protein>
    <submittedName>
        <fullName evidence="2">Uncharacterized protein</fullName>
    </submittedName>
</protein>
<organism evidence="2 3">
    <name type="scientific">Bordetella bronchialis</name>
    <dbReference type="NCBI Taxonomy" id="463025"/>
    <lineage>
        <taxon>Bacteria</taxon>
        <taxon>Pseudomonadati</taxon>
        <taxon>Pseudomonadota</taxon>
        <taxon>Betaproteobacteria</taxon>
        <taxon>Burkholderiales</taxon>
        <taxon>Alcaligenaceae</taxon>
        <taxon>Bordetella</taxon>
    </lineage>
</organism>
<evidence type="ECO:0000313" key="3">
    <source>
        <dbReference type="Proteomes" id="UP000092213"/>
    </source>
</evidence>
<proteinExistence type="predicted"/>
<dbReference type="EMBL" id="CP016171">
    <property type="protein sequence ID" value="ANN70047.1"/>
    <property type="molecule type" value="Genomic_DNA"/>
</dbReference>
<feature type="compositionally biased region" description="Low complexity" evidence="1">
    <location>
        <begin position="128"/>
        <end position="140"/>
    </location>
</feature>
<dbReference type="STRING" id="463025.BAU08_00625"/>
<reference evidence="2 3" key="1">
    <citation type="submission" date="2016-06" db="EMBL/GenBank/DDBJ databases">
        <title>Complete genome sequences of Bordetella bronchialis and Bordetella flabilis.</title>
        <authorList>
            <person name="LiPuma J.J."/>
            <person name="Spilker T."/>
        </authorList>
    </citation>
    <scope>NUCLEOTIDE SEQUENCE [LARGE SCALE GENOMIC DNA]</scope>
    <source>
        <strain evidence="2 3">AU17976</strain>
    </source>
</reference>
<dbReference type="NCBIfam" id="TIGR03696">
    <property type="entry name" value="Rhs_assc_core"/>
    <property type="match status" value="1"/>
</dbReference>
<sequence>MPALMRFNAPDDGSPFGHGGLHCYSYCDGDPINRFDPSGHSWETAVREAGLDFHSIRPADAPIGVDVASDAARAASGDMDAPGTSSGTLQRDIAQRKQDLLQQALDAQRNFVPGRDHPDAPSPKRPRLGPSPRALAALAPMPAPPSVGPVPPPLDFRALLDRALNTARTRRAELESTLRMLSPDLAVAELFGYNVSAFVQPVVGWAPQKDFVVNEFAFYLEARAEVARSGRTFHVSQYMALDDFARAMGASPGRYTRVRVRAYWPEMRAPGGGVLFSPDRYRQYLEFFQ</sequence>
<dbReference type="InterPro" id="IPR022385">
    <property type="entry name" value="Rhs_assc_core"/>
</dbReference>
<evidence type="ECO:0000313" key="2">
    <source>
        <dbReference type="EMBL" id="ANN70047.1"/>
    </source>
</evidence>
<dbReference type="Gene3D" id="2.180.10.10">
    <property type="entry name" value="RHS repeat-associated core"/>
    <property type="match status" value="1"/>
</dbReference>